<dbReference type="NCBIfam" id="TIGR03891">
    <property type="entry name" value="thiopep_ocin"/>
    <property type="match status" value="1"/>
</dbReference>
<evidence type="ECO:0000259" key="2">
    <source>
        <dbReference type="Pfam" id="PF14028"/>
    </source>
</evidence>
<evidence type="ECO:0000259" key="1">
    <source>
        <dbReference type="Pfam" id="PF04738"/>
    </source>
</evidence>
<gene>
    <name evidence="3" type="ORF">SFRA_026260</name>
</gene>
<organism evidence="3 4">
    <name type="scientific">Streptomyces xinghaiensis</name>
    <dbReference type="NCBI Taxonomy" id="1038928"/>
    <lineage>
        <taxon>Bacteria</taxon>
        <taxon>Bacillati</taxon>
        <taxon>Actinomycetota</taxon>
        <taxon>Actinomycetes</taxon>
        <taxon>Kitasatosporales</taxon>
        <taxon>Streptomycetaceae</taxon>
        <taxon>Streptomyces</taxon>
    </lineage>
</organism>
<dbReference type="OrthoDB" id="1273722at2"/>
<dbReference type="Pfam" id="PF14028">
    <property type="entry name" value="Lant_dehydr_C"/>
    <property type="match status" value="1"/>
</dbReference>
<feature type="domain" description="Lantibiotic dehydratase N-terminal" evidence="1">
    <location>
        <begin position="118"/>
        <end position="765"/>
    </location>
</feature>
<comment type="caution">
    <text evidence="3">The sequence shown here is derived from an EMBL/GenBank/DDBJ whole genome shotgun (WGS) entry which is preliminary data.</text>
</comment>
<dbReference type="AlphaFoldDB" id="A0A3R7H934"/>
<dbReference type="Pfam" id="PF04738">
    <property type="entry name" value="Lant_dehydr_N"/>
    <property type="match status" value="1"/>
</dbReference>
<accession>A0A3R7H934</accession>
<evidence type="ECO:0000313" key="3">
    <source>
        <dbReference type="EMBL" id="RKM91955.1"/>
    </source>
</evidence>
<evidence type="ECO:0000313" key="4">
    <source>
        <dbReference type="Proteomes" id="UP000028058"/>
    </source>
</evidence>
<dbReference type="InterPro" id="IPR023809">
    <property type="entry name" value="Thiopep_bacteriocin_synth_dom"/>
</dbReference>
<protein>
    <submittedName>
        <fullName evidence="3">Lantibiotic dehydratase</fullName>
    </submittedName>
</protein>
<dbReference type="InterPro" id="IPR006827">
    <property type="entry name" value="Lant_deHydtase_N"/>
</dbReference>
<proteinExistence type="predicted"/>
<sequence length="1102" mass="120562">MFRWSKWPIRPDWSTSPTTAAAVRAAPVPPACTDKLCPLFRGRCRFGALPLRRHQPALFRCVSVEVDVLPRAFRSGSIALVRAAAQPSLCLPPWPDLTDRSPEGTASQAAWLRDVWHREGVAEGLWYASPVLAQQVGALCEAESPVGRDLRRALLSVARYGLRAESRATPFGLFAGVTTAAFGDEVEARWGAEHRAVVSPSAEWLAAVVERLESCTELLRRLPVVVNSTVMRRGDRLLVPYQPGGQEQKAEAVEVSLRRTAAVEAALSAARDPIPLGDLGEKVLADFPAAGSQQVGSFLRELVARRALITGLHAPGTETDPLGHILARLDEADAEGVEGPVSGLVRELRSIHTEVEVCTNRPTRPAREARERVAARMSGLMPVRRHPLALDLRLDASLTLPTEVAREAERAALVLARVSAAPYGTTAWKEYHQRFYERFGIGSLVPLLDVVADSGIGFPDGYPGSVVGERPSPVSSRDEALVRLAQNAVLEGRHEVVLDEQLVASLELGPAPLRLPPHLEMGVHVHADDMKRLRRGDFRLEVVSVSRGTGVGTGRFLHVLEPRDRTALAAELADLPCADDTTVAAQLAFPPLVPATAHVTRSPQILPTLISLEEHRPSSDGVLTVEDLAVGCDGRRMYLAAPALGRRLEAVGMHALNLHTHTPPLARFLIELSRTQCAAVTLFDWGAARTMPFLPRLRHERTILSPAQWRLEPSCLPPRGARWPDWDLAFADWRTRRRLPRRVRLTEGDRRLTLDLDQTGHRVLLRTHLDRGAPAVLTEALQGSGWCGGRAHEVVIPLKAAEKPAWPRLPKPCRARTLQRETAQVPGTSRVLLASLYGDIRRQDTILAGHLPDLLDRLGQPPWWFVRFRDPGQHLRLRVALADSRHFGSVARTVSTWAGELHDAGLLREVRYPTSYIETGRWGSQRAWTAAENVFRADSRAVLAQLRTPARPHRRVLAAAHTVAIACSFLGGIEAGMRWITEHVAPPAPEPVPRPLFTEAVRLADPSGDWAALRGVPGGSAVKAWADRDAALTAYRGHLPGPDTHGIDADDVLSSLLHVHFVRAVAVDFPEEAVCLYLARAAALAWTARNSRGAPRDPVPGS</sequence>
<dbReference type="Proteomes" id="UP000028058">
    <property type="component" value="Unassembled WGS sequence"/>
</dbReference>
<keyword evidence="4" id="KW-1185">Reference proteome</keyword>
<dbReference type="EMBL" id="JNAD02000015">
    <property type="protein sequence ID" value="RKM91955.1"/>
    <property type="molecule type" value="Genomic_DNA"/>
</dbReference>
<reference evidence="3 4" key="1">
    <citation type="journal article" date="2014" name="Genome Announc.">
        <title>Draft Genome Sequence of Streptomyces fradiae ATCC 19609, a Strain Highly Sensitive to Antibiotics.</title>
        <authorList>
            <person name="Bekker O.B."/>
            <person name="Klimina K.M."/>
            <person name="Vatlin A.A."/>
            <person name="Zakharevich N.V."/>
            <person name="Kasianov A.S."/>
            <person name="Danilenko V.N."/>
        </authorList>
    </citation>
    <scope>NUCLEOTIDE SEQUENCE [LARGE SCALE GENOMIC DNA]</scope>
    <source>
        <strain evidence="3 4">ATCC 19609</strain>
    </source>
</reference>
<name>A0A3R7H934_9ACTN</name>
<feature type="domain" description="Thiopeptide-type bacteriocin biosynthesis" evidence="2">
    <location>
        <begin position="834"/>
        <end position="1082"/>
    </location>
</feature>